<dbReference type="AlphaFoldDB" id="A0A3B0SRI0"/>
<dbReference type="InterPro" id="IPR005149">
    <property type="entry name" value="Tscrpt_reg_PadR_N"/>
</dbReference>
<organism evidence="2">
    <name type="scientific">hydrothermal vent metagenome</name>
    <dbReference type="NCBI Taxonomy" id="652676"/>
    <lineage>
        <taxon>unclassified sequences</taxon>
        <taxon>metagenomes</taxon>
        <taxon>ecological metagenomes</taxon>
    </lineage>
</organism>
<dbReference type="PANTHER" id="PTHR33169">
    <property type="entry name" value="PADR-FAMILY TRANSCRIPTIONAL REGULATOR"/>
    <property type="match status" value="1"/>
</dbReference>
<sequence>MRRRNNTALVKNEEKVLIMALDLLSNGEVSFHGYRISRQLKEKTETRPMAYTTLYRCLVRLEERELLKSKWITPDDGAQPKRVYTLTKTGKAAAKELKAASQD</sequence>
<dbReference type="EMBL" id="UOEK01000252">
    <property type="protein sequence ID" value="VAW03149.1"/>
    <property type="molecule type" value="Genomic_DNA"/>
</dbReference>
<dbReference type="SUPFAM" id="SSF46785">
    <property type="entry name" value="Winged helix' DNA-binding domain"/>
    <property type="match status" value="1"/>
</dbReference>
<protein>
    <recommendedName>
        <fullName evidence="1">Transcription regulator PadR N-terminal domain-containing protein</fullName>
    </recommendedName>
</protein>
<dbReference type="Pfam" id="PF03551">
    <property type="entry name" value="PadR"/>
    <property type="match status" value="1"/>
</dbReference>
<dbReference type="InterPro" id="IPR052509">
    <property type="entry name" value="Metal_resp_DNA-bind_regulator"/>
</dbReference>
<feature type="domain" description="Transcription regulator PadR N-terminal" evidence="1">
    <location>
        <begin position="29"/>
        <end position="95"/>
    </location>
</feature>
<evidence type="ECO:0000259" key="1">
    <source>
        <dbReference type="Pfam" id="PF03551"/>
    </source>
</evidence>
<dbReference type="Gene3D" id="1.10.10.10">
    <property type="entry name" value="Winged helix-like DNA-binding domain superfamily/Winged helix DNA-binding domain"/>
    <property type="match status" value="1"/>
</dbReference>
<dbReference type="InterPro" id="IPR036390">
    <property type="entry name" value="WH_DNA-bd_sf"/>
</dbReference>
<accession>A0A3B0SRI0</accession>
<reference evidence="2" key="1">
    <citation type="submission" date="2018-06" db="EMBL/GenBank/DDBJ databases">
        <authorList>
            <person name="Zhirakovskaya E."/>
        </authorList>
    </citation>
    <scope>NUCLEOTIDE SEQUENCE</scope>
</reference>
<evidence type="ECO:0000313" key="2">
    <source>
        <dbReference type="EMBL" id="VAW03149.1"/>
    </source>
</evidence>
<dbReference type="PANTHER" id="PTHR33169:SF14">
    <property type="entry name" value="TRANSCRIPTIONAL REGULATOR RV3488"/>
    <property type="match status" value="1"/>
</dbReference>
<gene>
    <name evidence="2" type="ORF">MNBD_ACTINO02-782</name>
</gene>
<proteinExistence type="predicted"/>
<name>A0A3B0SRI0_9ZZZZ</name>
<dbReference type="InterPro" id="IPR036388">
    <property type="entry name" value="WH-like_DNA-bd_sf"/>
</dbReference>